<keyword evidence="3" id="KW-1185">Reference proteome</keyword>
<evidence type="ECO:0000256" key="1">
    <source>
        <dbReference type="SAM" id="MobiDB-lite"/>
    </source>
</evidence>
<dbReference type="AlphaFoldDB" id="A0A4V2NGP0"/>
<evidence type="ECO:0000313" key="2">
    <source>
        <dbReference type="EMBL" id="TCG05668.1"/>
    </source>
</evidence>
<proteinExistence type="predicted"/>
<feature type="compositionally biased region" description="Basic residues" evidence="1">
    <location>
        <begin position="83"/>
        <end position="92"/>
    </location>
</feature>
<reference evidence="2 3" key="1">
    <citation type="submission" date="2017-02" db="EMBL/GenBank/DDBJ databases">
        <title>Paraburkholderia sophoroidis sp. nov. and Paraburkholderia steynii sp. nov. rhizobial symbionts of the fynbos legume Hypocalyptus sophoroides.</title>
        <authorList>
            <person name="Steenkamp E.T."/>
            <person name="Beukes C.W."/>
            <person name="Van Zyl E."/>
            <person name="Avontuur J."/>
            <person name="Chan W.Y."/>
            <person name="Hassen A."/>
            <person name="Palmer M."/>
            <person name="Mthombeni L."/>
            <person name="Phalane F."/>
            <person name="Sereme K."/>
            <person name="Venter S.N."/>
        </authorList>
    </citation>
    <scope>NUCLEOTIDE SEQUENCE [LARGE SCALE GENOMIC DNA]</scope>
    <source>
        <strain evidence="2 3">HC1.1ba</strain>
    </source>
</reference>
<dbReference type="Proteomes" id="UP000294200">
    <property type="component" value="Unassembled WGS sequence"/>
</dbReference>
<name>A0A4V2NGP0_9BURK</name>
<organism evidence="2 3">
    <name type="scientific">Paraburkholderia steynii</name>
    <dbReference type="NCBI Taxonomy" id="1245441"/>
    <lineage>
        <taxon>Bacteria</taxon>
        <taxon>Pseudomonadati</taxon>
        <taxon>Pseudomonadota</taxon>
        <taxon>Betaproteobacteria</taxon>
        <taxon>Burkholderiales</taxon>
        <taxon>Burkholderiaceae</taxon>
        <taxon>Paraburkholderia</taxon>
    </lineage>
</organism>
<feature type="region of interest" description="Disordered" evidence="1">
    <location>
        <begin position="68"/>
        <end position="92"/>
    </location>
</feature>
<accession>A0A4V2NGP0</accession>
<feature type="compositionally biased region" description="Basic and acidic residues" evidence="1">
    <location>
        <begin position="68"/>
        <end position="80"/>
    </location>
</feature>
<comment type="caution">
    <text evidence="2">The sequence shown here is derived from an EMBL/GenBank/DDBJ whole genome shotgun (WGS) entry which is preliminary data.</text>
</comment>
<evidence type="ECO:0000313" key="3">
    <source>
        <dbReference type="Proteomes" id="UP000294200"/>
    </source>
</evidence>
<sequence>MLQIAITVKRFVSQRSFYIDQMMQIIAKIKGLAVDWRRIGHPDRLCQLRLTRFGNVYLQIHRRDIAGSHQEPAEAAERPPMKNARRVAGRFA</sequence>
<protein>
    <submittedName>
        <fullName evidence="2">Uncharacterized protein</fullName>
    </submittedName>
</protein>
<dbReference type="EMBL" id="MWML01000154">
    <property type="protein sequence ID" value="TCG05668.1"/>
    <property type="molecule type" value="Genomic_DNA"/>
</dbReference>
<gene>
    <name evidence="2" type="ORF">BZM27_32125</name>
</gene>